<protein>
    <submittedName>
        <fullName evidence="8">MFS transporter</fullName>
    </submittedName>
</protein>
<feature type="transmembrane region" description="Helical" evidence="6">
    <location>
        <begin position="137"/>
        <end position="161"/>
    </location>
</feature>
<dbReference type="AlphaFoldDB" id="A0A9X4APM1"/>
<organism evidence="8 9">
    <name type="scientific">Terrihalobacillus insolitus</name>
    <dbReference type="NCBI Taxonomy" id="2950438"/>
    <lineage>
        <taxon>Bacteria</taxon>
        <taxon>Bacillati</taxon>
        <taxon>Bacillota</taxon>
        <taxon>Bacilli</taxon>
        <taxon>Bacillales</taxon>
        <taxon>Bacillaceae</taxon>
        <taxon>Terrihalobacillus</taxon>
    </lineage>
</organism>
<proteinExistence type="predicted"/>
<dbReference type="InterPro" id="IPR011701">
    <property type="entry name" value="MFS"/>
</dbReference>
<feature type="transmembrane region" description="Helical" evidence="6">
    <location>
        <begin position="335"/>
        <end position="356"/>
    </location>
</feature>
<feature type="transmembrane region" description="Helical" evidence="6">
    <location>
        <begin position="296"/>
        <end position="314"/>
    </location>
</feature>
<dbReference type="GO" id="GO:0022857">
    <property type="term" value="F:transmembrane transporter activity"/>
    <property type="evidence" value="ECO:0007669"/>
    <property type="project" value="InterPro"/>
</dbReference>
<dbReference type="InterPro" id="IPR052714">
    <property type="entry name" value="MFS_Exporter"/>
</dbReference>
<dbReference type="PANTHER" id="PTHR23531:SF2">
    <property type="entry name" value="PERMEASE"/>
    <property type="match status" value="1"/>
</dbReference>
<feature type="transmembrane region" description="Helical" evidence="6">
    <location>
        <begin position="210"/>
        <end position="233"/>
    </location>
</feature>
<sequence length="397" mass="43274">MKEKQPIWTRSFISISLIQFIVFTVFYSLLTTLPIYVIDDLAGTEAEGGLVVTVMLIAAILIRPFSGKILEIMGKKNGLVISAILFAVTTVFYMFTNTYFLLLAIRFLHGLSFAVLTTATGALAADLVPDDRRGEGLGYFAMSMNVAIVVGPFIGLTLLQYYPFFDLFLLLSVIMVIGAGCSFLIEVPADSEAVHHPAKKISFHDLLERKAMPIAFISSLVAFSYSSVVSFLSVFTNEVGLSTVSSYFFVVFAIMMILSRPYLGRRFDLSGPAYVILPCLLLFAIGLITLSITQSAWMLLVSGGLIGLGYGALVPSFQTMAIQSSNKARSGHATATFFTLYDSGIAVGSFIFGIIVSSLGFTYLYLFSALIVVLVMGLFVLYQTRVQRSKGSLKHSS</sequence>
<feature type="transmembrane region" description="Helical" evidence="6">
    <location>
        <begin position="167"/>
        <end position="189"/>
    </location>
</feature>
<keyword evidence="5 6" id="KW-0472">Membrane</keyword>
<gene>
    <name evidence="8" type="ORF">NC797_14325</name>
</gene>
<dbReference type="InterPro" id="IPR020846">
    <property type="entry name" value="MFS_dom"/>
</dbReference>
<evidence type="ECO:0000313" key="9">
    <source>
        <dbReference type="Proteomes" id="UP001145050"/>
    </source>
</evidence>
<evidence type="ECO:0000256" key="6">
    <source>
        <dbReference type="SAM" id="Phobius"/>
    </source>
</evidence>
<accession>A0A9X4APM1</accession>
<evidence type="ECO:0000256" key="5">
    <source>
        <dbReference type="ARBA" id="ARBA00023136"/>
    </source>
</evidence>
<evidence type="ECO:0000256" key="2">
    <source>
        <dbReference type="ARBA" id="ARBA00022448"/>
    </source>
</evidence>
<name>A0A9X4APM1_9BACI</name>
<dbReference type="Pfam" id="PF07690">
    <property type="entry name" value="MFS_1"/>
    <property type="match status" value="1"/>
</dbReference>
<keyword evidence="2" id="KW-0813">Transport</keyword>
<evidence type="ECO:0000256" key="3">
    <source>
        <dbReference type="ARBA" id="ARBA00022692"/>
    </source>
</evidence>
<comment type="subcellular location">
    <subcellularLocation>
        <location evidence="1">Cell membrane</location>
        <topology evidence="1">Multi-pass membrane protein</topology>
    </subcellularLocation>
</comment>
<dbReference type="RefSeq" id="WP_272437497.1">
    <property type="nucleotide sequence ID" value="NZ_JAMQKB010000019.1"/>
</dbReference>
<dbReference type="EMBL" id="JAMQKB010000019">
    <property type="protein sequence ID" value="MDC3425680.1"/>
    <property type="molecule type" value="Genomic_DNA"/>
</dbReference>
<evidence type="ECO:0000259" key="7">
    <source>
        <dbReference type="PROSITE" id="PS50850"/>
    </source>
</evidence>
<feature type="domain" description="Major facilitator superfamily (MFS) profile" evidence="7">
    <location>
        <begin position="11"/>
        <end position="385"/>
    </location>
</feature>
<feature type="transmembrane region" description="Helical" evidence="6">
    <location>
        <begin position="362"/>
        <end position="382"/>
    </location>
</feature>
<dbReference type="PANTHER" id="PTHR23531">
    <property type="entry name" value="QUINOLENE RESISTANCE PROTEIN NORA"/>
    <property type="match status" value="1"/>
</dbReference>
<evidence type="ECO:0000313" key="8">
    <source>
        <dbReference type="EMBL" id="MDC3425680.1"/>
    </source>
</evidence>
<dbReference type="PROSITE" id="PS50850">
    <property type="entry name" value="MFS"/>
    <property type="match status" value="1"/>
</dbReference>
<keyword evidence="4 6" id="KW-1133">Transmembrane helix</keyword>
<feature type="transmembrane region" description="Helical" evidence="6">
    <location>
        <begin position="78"/>
        <end position="95"/>
    </location>
</feature>
<evidence type="ECO:0000256" key="1">
    <source>
        <dbReference type="ARBA" id="ARBA00004651"/>
    </source>
</evidence>
<feature type="transmembrane region" description="Helical" evidence="6">
    <location>
        <begin position="101"/>
        <end position="125"/>
    </location>
</feature>
<feature type="transmembrane region" description="Helical" evidence="6">
    <location>
        <begin position="48"/>
        <end position="66"/>
    </location>
</feature>
<comment type="caution">
    <text evidence="8">The sequence shown here is derived from an EMBL/GenBank/DDBJ whole genome shotgun (WGS) entry which is preliminary data.</text>
</comment>
<reference evidence="8" key="1">
    <citation type="submission" date="2022-06" db="EMBL/GenBank/DDBJ databases">
        <title>Aquibacillus sp. a new bacterium isolated from soil saline samples.</title>
        <authorList>
            <person name="Galisteo C."/>
            <person name="De La Haba R."/>
            <person name="Sanchez-Porro C."/>
            <person name="Ventosa A."/>
        </authorList>
    </citation>
    <scope>NUCLEOTIDE SEQUENCE</scope>
    <source>
        <strain evidence="8">3ASR75-11</strain>
    </source>
</reference>
<keyword evidence="9" id="KW-1185">Reference proteome</keyword>
<dbReference type="InterPro" id="IPR036259">
    <property type="entry name" value="MFS_trans_sf"/>
</dbReference>
<dbReference type="Proteomes" id="UP001145050">
    <property type="component" value="Unassembled WGS sequence"/>
</dbReference>
<feature type="transmembrane region" description="Helical" evidence="6">
    <location>
        <begin position="271"/>
        <end position="290"/>
    </location>
</feature>
<dbReference type="Gene3D" id="1.20.1250.20">
    <property type="entry name" value="MFS general substrate transporter like domains"/>
    <property type="match status" value="1"/>
</dbReference>
<dbReference type="SUPFAM" id="SSF103473">
    <property type="entry name" value="MFS general substrate transporter"/>
    <property type="match status" value="1"/>
</dbReference>
<keyword evidence="3 6" id="KW-0812">Transmembrane</keyword>
<feature type="transmembrane region" description="Helical" evidence="6">
    <location>
        <begin position="239"/>
        <end position="259"/>
    </location>
</feature>
<dbReference type="GO" id="GO:0005886">
    <property type="term" value="C:plasma membrane"/>
    <property type="evidence" value="ECO:0007669"/>
    <property type="project" value="UniProtKB-SubCell"/>
</dbReference>
<dbReference type="CDD" id="cd17489">
    <property type="entry name" value="MFS_YfcJ_like"/>
    <property type="match status" value="1"/>
</dbReference>
<evidence type="ECO:0000256" key="4">
    <source>
        <dbReference type="ARBA" id="ARBA00022989"/>
    </source>
</evidence>
<feature type="transmembrane region" description="Helical" evidence="6">
    <location>
        <begin position="12"/>
        <end position="36"/>
    </location>
</feature>